<evidence type="ECO:0000259" key="1">
    <source>
        <dbReference type="SMART" id="SM00842"/>
    </source>
</evidence>
<dbReference type="Gene3D" id="3.30.1490.300">
    <property type="match status" value="1"/>
</dbReference>
<dbReference type="EMBL" id="MHBZ01000019">
    <property type="protein sequence ID" value="OGY11336.1"/>
    <property type="molecule type" value="Genomic_DNA"/>
</dbReference>
<dbReference type="STRING" id="1797516.A3D26_02415"/>
<dbReference type="InterPro" id="IPR003494">
    <property type="entry name" value="SHS2_FtsA"/>
</dbReference>
<proteinExistence type="predicted"/>
<dbReference type="Pfam" id="PF11104">
    <property type="entry name" value="PilM_2"/>
    <property type="match status" value="1"/>
</dbReference>
<dbReference type="InterPro" id="IPR050696">
    <property type="entry name" value="FtsA/MreB"/>
</dbReference>
<gene>
    <name evidence="2" type="ORF">A3D26_02415</name>
</gene>
<dbReference type="InterPro" id="IPR043129">
    <property type="entry name" value="ATPase_NBD"/>
</dbReference>
<dbReference type="GO" id="GO:0051301">
    <property type="term" value="P:cell division"/>
    <property type="evidence" value="ECO:0007669"/>
    <property type="project" value="InterPro"/>
</dbReference>
<dbReference type="Proteomes" id="UP000178319">
    <property type="component" value="Unassembled WGS sequence"/>
</dbReference>
<dbReference type="SUPFAM" id="SSF53067">
    <property type="entry name" value="Actin-like ATPase domain"/>
    <property type="match status" value="2"/>
</dbReference>
<reference evidence="2 3" key="1">
    <citation type="journal article" date="2016" name="Nat. Commun.">
        <title>Thousands of microbial genomes shed light on interconnected biogeochemical processes in an aquifer system.</title>
        <authorList>
            <person name="Anantharaman K."/>
            <person name="Brown C.T."/>
            <person name="Hug L.A."/>
            <person name="Sharon I."/>
            <person name="Castelle C.J."/>
            <person name="Probst A.J."/>
            <person name="Thomas B.C."/>
            <person name="Singh A."/>
            <person name="Wilkins M.J."/>
            <person name="Karaoz U."/>
            <person name="Brodie E.L."/>
            <person name="Williams K.H."/>
            <person name="Hubbard S.S."/>
            <person name="Banfield J.F."/>
        </authorList>
    </citation>
    <scope>NUCLEOTIDE SEQUENCE [LARGE SCALE GENOMIC DNA]</scope>
</reference>
<dbReference type="SMART" id="SM00842">
    <property type="entry name" value="FtsA"/>
    <property type="match status" value="1"/>
</dbReference>
<sequence length="340" mass="36249">MAILGLDIGSKTIKLVQLEKRGDLFAIMAAGVVSVPSPGLESESEKDLLTVVEAVKKLVADTKATAKDVNIALPESKVFTRFIRLPYLTDQEVDSAISWQAEPYVPIPLNEANIDYQILRRNEPAGEKPGSVEVLLVAAAKTLIQKYMTVASLSGLTVVGVETELLALARSVCPPNQTTILVDFGSASTGVGIVREGRLALSYSISNGGDALTRAIASTLNMNFAQAEEYKRAYGLNAKQVEGKVAGAIKTVFQSVIDEIKKALQYYKTEIGDPSPVSTMVISGGIAGMPEVVPFLAEALGMEVLIGDPFSKIVKDQPLDKTFLSYAPLYGVAIGVAENQ</sequence>
<name>A0A1G1V7I3_9BACT</name>
<dbReference type="InterPro" id="IPR005883">
    <property type="entry name" value="PilM"/>
</dbReference>
<accession>A0A1G1V7I3</accession>
<feature type="domain" description="SHS2" evidence="1">
    <location>
        <begin position="3"/>
        <end position="172"/>
    </location>
</feature>
<protein>
    <recommendedName>
        <fullName evidence="1">SHS2 domain-containing protein</fullName>
    </recommendedName>
</protein>
<dbReference type="PANTHER" id="PTHR32432:SF3">
    <property type="entry name" value="ETHANOLAMINE UTILIZATION PROTEIN EUTJ"/>
    <property type="match status" value="1"/>
</dbReference>
<dbReference type="NCBIfam" id="TIGR01175">
    <property type="entry name" value="pilM"/>
    <property type="match status" value="1"/>
</dbReference>
<dbReference type="Gene3D" id="3.30.420.40">
    <property type="match status" value="2"/>
</dbReference>
<organism evidence="2 3">
    <name type="scientific">Candidatus Blackburnbacteria bacterium RIFCSPHIGHO2_02_FULL_44_20</name>
    <dbReference type="NCBI Taxonomy" id="1797516"/>
    <lineage>
        <taxon>Bacteria</taxon>
        <taxon>Candidatus Blackburniibacteriota</taxon>
    </lineage>
</organism>
<comment type="caution">
    <text evidence="2">The sequence shown here is derived from an EMBL/GenBank/DDBJ whole genome shotgun (WGS) entry which is preliminary data.</text>
</comment>
<evidence type="ECO:0000313" key="3">
    <source>
        <dbReference type="Proteomes" id="UP000178319"/>
    </source>
</evidence>
<dbReference type="CDD" id="cd24049">
    <property type="entry name" value="ASKHA_NBD_PilM"/>
    <property type="match status" value="1"/>
</dbReference>
<dbReference type="PANTHER" id="PTHR32432">
    <property type="entry name" value="CELL DIVISION PROTEIN FTSA-RELATED"/>
    <property type="match status" value="1"/>
</dbReference>
<evidence type="ECO:0000313" key="2">
    <source>
        <dbReference type="EMBL" id="OGY11336.1"/>
    </source>
</evidence>
<dbReference type="PIRSF" id="PIRSF019169">
    <property type="entry name" value="PilM"/>
    <property type="match status" value="1"/>
</dbReference>
<dbReference type="AlphaFoldDB" id="A0A1G1V7I3"/>